<evidence type="ECO:0000256" key="2">
    <source>
        <dbReference type="SAM" id="SignalP"/>
    </source>
</evidence>
<evidence type="ECO:0000313" key="3">
    <source>
        <dbReference type="EMBL" id="POY76058.1"/>
    </source>
</evidence>
<dbReference type="Proteomes" id="UP000237144">
    <property type="component" value="Unassembled WGS sequence"/>
</dbReference>
<feature type="region of interest" description="Disordered" evidence="1">
    <location>
        <begin position="124"/>
        <end position="162"/>
    </location>
</feature>
<comment type="caution">
    <text evidence="3">The sequence shown here is derived from an EMBL/GenBank/DDBJ whole genome shotgun (WGS) entry which is preliminary data.</text>
</comment>
<evidence type="ECO:0000256" key="1">
    <source>
        <dbReference type="SAM" id="MobiDB-lite"/>
    </source>
</evidence>
<dbReference type="AlphaFoldDB" id="A0A2S5BH02"/>
<feature type="compositionally biased region" description="Polar residues" evidence="1">
    <location>
        <begin position="180"/>
        <end position="202"/>
    </location>
</feature>
<feature type="chain" id="PRO_5015771597" evidence="2">
    <location>
        <begin position="19"/>
        <end position="220"/>
    </location>
</feature>
<feature type="signal peptide" evidence="2">
    <location>
        <begin position="1"/>
        <end position="18"/>
    </location>
</feature>
<reference evidence="3 4" key="1">
    <citation type="journal article" date="2018" name="Front. Microbiol.">
        <title>Prospects for Fungal Bioremediation of Acidic Radioactive Waste Sites: Characterization and Genome Sequence of Rhodotorula taiwanensis MD1149.</title>
        <authorList>
            <person name="Tkavc R."/>
            <person name="Matrosova V.Y."/>
            <person name="Grichenko O.E."/>
            <person name="Gostincar C."/>
            <person name="Volpe R.P."/>
            <person name="Klimenkova P."/>
            <person name="Gaidamakova E.K."/>
            <person name="Zhou C.E."/>
            <person name="Stewart B.J."/>
            <person name="Lyman M.G."/>
            <person name="Malfatti S.A."/>
            <person name="Rubinfeld B."/>
            <person name="Courtot M."/>
            <person name="Singh J."/>
            <person name="Dalgard C.L."/>
            <person name="Hamilton T."/>
            <person name="Frey K.G."/>
            <person name="Gunde-Cimerman N."/>
            <person name="Dugan L."/>
            <person name="Daly M.J."/>
        </authorList>
    </citation>
    <scope>NUCLEOTIDE SEQUENCE [LARGE SCALE GENOMIC DNA]</scope>
    <source>
        <strain evidence="3 4">MD1149</strain>
    </source>
</reference>
<accession>A0A2S5BH02</accession>
<dbReference type="OrthoDB" id="2528414at2759"/>
<sequence>MPVLALFGLFALIVSGLALPAPQFNPVTALPAIPGAPALDSAGWSLEGGTAMSSAFSPMTTSQDSAPDQLLRLTTTASLLPATGSELFATAPTSMQGASVVLPIQPTLIDAISTQVASTLEPFTTLSNDPQAGVTPGVPAGEGLSPTPTVPGPASSTRATLDPSAASAMAEILSGLGSLQDATGLQEGATSSEDPSSGSKAQADQPALPQPGPAASSAVA</sequence>
<proteinExistence type="predicted"/>
<organism evidence="3 4">
    <name type="scientific">Rhodotorula taiwanensis</name>
    <dbReference type="NCBI Taxonomy" id="741276"/>
    <lineage>
        <taxon>Eukaryota</taxon>
        <taxon>Fungi</taxon>
        <taxon>Dikarya</taxon>
        <taxon>Basidiomycota</taxon>
        <taxon>Pucciniomycotina</taxon>
        <taxon>Microbotryomycetes</taxon>
        <taxon>Sporidiobolales</taxon>
        <taxon>Sporidiobolaceae</taxon>
        <taxon>Rhodotorula</taxon>
    </lineage>
</organism>
<protein>
    <submittedName>
        <fullName evidence="3">Uncharacterized protein</fullName>
    </submittedName>
</protein>
<gene>
    <name evidence="3" type="ORF">BMF94_0781</name>
</gene>
<dbReference type="EMBL" id="PJQD01000008">
    <property type="protein sequence ID" value="POY76058.1"/>
    <property type="molecule type" value="Genomic_DNA"/>
</dbReference>
<name>A0A2S5BH02_9BASI</name>
<keyword evidence="2" id="KW-0732">Signal</keyword>
<evidence type="ECO:0000313" key="4">
    <source>
        <dbReference type="Proteomes" id="UP000237144"/>
    </source>
</evidence>
<feature type="region of interest" description="Disordered" evidence="1">
    <location>
        <begin position="178"/>
        <end position="220"/>
    </location>
</feature>
<keyword evidence="4" id="KW-1185">Reference proteome</keyword>